<dbReference type="SUPFAM" id="SSF53649">
    <property type="entry name" value="Alkaline phosphatase-like"/>
    <property type="match status" value="1"/>
</dbReference>
<organism evidence="2 3">
    <name type="scientific">Caenorhabditis elegans</name>
    <dbReference type="NCBI Taxonomy" id="6239"/>
    <lineage>
        <taxon>Eukaryota</taxon>
        <taxon>Metazoa</taxon>
        <taxon>Ecdysozoa</taxon>
        <taxon>Nematoda</taxon>
        <taxon>Chromadorea</taxon>
        <taxon>Rhabditida</taxon>
        <taxon>Rhabditina</taxon>
        <taxon>Rhabditomorpha</taxon>
        <taxon>Rhabditoidea</taxon>
        <taxon>Rhabditidae</taxon>
        <taxon>Peloderinae</taxon>
        <taxon>Caenorhabditis</taxon>
    </lineage>
</organism>
<keyword evidence="1" id="KW-0472">Membrane</keyword>
<dbReference type="PhylomeDB" id="Q19486"/>
<dbReference type="EMBL" id="BX284605">
    <property type="protein sequence ID" value="CAA98260.1"/>
    <property type="molecule type" value="Genomic_DNA"/>
</dbReference>
<protein>
    <submittedName>
        <fullName evidence="2">DUF229 domain-containing protein</fullName>
    </submittedName>
</protein>
<evidence type="ECO:0000256" key="1">
    <source>
        <dbReference type="SAM" id="Phobius"/>
    </source>
</evidence>
<evidence type="ECO:0000313" key="4">
    <source>
        <dbReference type="WormBase" id="F15H10.7"/>
    </source>
</evidence>
<dbReference type="RefSeq" id="NP_505674.1">
    <property type="nucleotide sequence ID" value="NM_073273.3"/>
</dbReference>
<proteinExistence type="predicted"/>
<dbReference type="KEGG" id="cel:CELE_F15H10.7"/>
<dbReference type="CTD" id="184555"/>
<gene>
    <name evidence="2" type="ORF">CELE_F15H10.7</name>
    <name evidence="2 4" type="ORF">F15H10.7</name>
</gene>
<dbReference type="AGR" id="WB:WBGene00008874"/>
<dbReference type="Pfam" id="PF02995">
    <property type="entry name" value="DUF229"/>
    <property type="match status" value="1"/>
</dbReference>
<dbReference type="OMA" id="ESWHIAF"/>
<dbReference type="PANTHER" id="PTHR10974">
    <property type="entry name" value="FI08016P-RELATED"/>
    <property type="match status" value="1"/>
</dbReference>
<dbReference type="Proteomes" id="UP000001940">
    <property type="component" value="Chromosome V"/>
</dbReference>
<dbReference type="FunFam" id="3.40.720.10:FF:000017">
    <property type="entry name" value="Predicted protein"/>
    <property type="match status" value="1"/>
</dbReference>
<reference evidence="2 3" key="1">
    <citation type="journal article" date="1998" name="Science">
        <title>Genome sequence of the nematode C. elegans: a platform for investigating biology.</title>
        <authorList>
            <consortium name="The C. elegans sequencing consortium"/>
            <person name="Sulson J.E."/>
            <person name="Waterston R."/>
        </authorList>
    </citation>
    <scope>NUCLEOTIDE SEQUENCE [LARGE SCALE GENOMIC DNA]</scope>
    <source>
        <strain evidence="2 3">Bristol N2</strain>
    </source>
</reference>
<evidence type="ECO:0000313" key="3">
    <source>
        <dbReference type="Proteomes" id="UP000001940"/>
    </source>
</evidence>
<keyword evidence="3" id="KW-1185">Reference proteome</keyword>
<dbReference type="HOGENOM" id="CLU_018076_2_1_1"/>
<name>Q19486_CAEEL</name>
<dbReference type="eggNOG" id="ENOG502QRYZ">
    <property type="taxonomic scope" value="Eukaryota"/>
</dbReference>
<dbReference type="SMR" id="Q19486"/>
<accession>Q19486</accession>
<dbReference type="Gene3D" id="3.40.720.10">
    <property type="entry name" value="Alkaline Phosphatase, subunit A"/>
    <property type="match status" value="1"/>
</dbReference>
<dbReference type="AlphaFoldDB" id="Q19486"/>
<dbReference type="OrthoDB" id="413313at2759"/>
<feature type="transmembrane region" description="Helical" evidence="1">
    <location>
        <begin position="16"/>
        <end position="35"/>
    </location>
</feature>
<dbReference type="PANTHER" id="PTHR10974:SF35">
    <property type="entry name" value="SULFATASE DOMAIN-CONTAINING PROTEIN"/>
    <property type="match status" value="1"/>
</dbReference>
<keyword evidence="1" id="KW-0812">Transmembrane</keyword>
<dbReference type="Bgee" id="WBGene00008874">
    <property type="expression patterns" value="Expressed in larva and 1 other cell type or tissue"/>
</dbReference>
<evidence type="ECO:0000313" key="2">
    <source>
        <dbReference type="EMBL" id="CAA98260.1"/>
    </source>
</evidence>
<dbReference type="InterPro" id="IPR004245">
    <property type="entry name" value="DUF229"/>
</dbReference>
<dbReference type="PaxDb" id="6239-F15H10.7"/>
<dbReference type="WormBase" id="F15H10.7">
    <property type="protein sequence ID" value="CE05644"/>
    <property type="gene ID" value="WBGene00008874"/>
</dbReference>
<dbReference type="GeneID" id="184555"/>
<dbReference type="InterPro" id="IPR017850">
    <property type="entry name" value="Alkaline_phosphatase_core_sf"/>
</dbReference>
<dbReference type="CDD" id="cd16021">
    <property type="entry name" value="ALP_like"/>
    <property type="match status" value="1"/>
</dbReference>
<sequence>MLFPRIFYNYSHYITYYSKVALIFVICFGVYYGLFRTETDFSTHPHFLYLQKLRDSQSKSECVIPDADPWDPSILSYYSKPSPLVCSTMQVQAVKSFNNGILTFEPQVIKNARCYKTGIRHDENVTDLDVIYEKPVPLNLTHTSSIKISDEVFQITCESDNLLKSEIFKYHYTQIVPKSSNIKNKVIEQSTSDFPSVIMIGLDSMSRGNFVRQMQKTYKYMKEAGFIDMEGHMKIHDNTYGNLLAILTGKRGVGVKEFSTEINESWHIAFDEFDFIWKTFSDNGYATLFAEDRPDIGTFTYKNMLEGFLKQPTDHYIRPFWISAFWSLISRRSVASCYDSTPQHKIQLKYLEEFLEKYDKKRKFAFWWSQDMSHGFLNLIGKVDDDFEKFFKNNEKRMEDSIIIVFSDHGHRYDKIRETVIGRIESRMPFHSIRIPDGIKKKYPQIVENLMVNSKLMTTQFDVNDSLRKIATGKVGEKWTQTDRKRSYSYFDPFPKRIGCYEAGIPSDFCPCFSEIEIPKSEAKEAAVELMRIVNDLLENTEKTEEYEPDSKELTEYMCTPMEIQNVEFSSVRLPMLSVLKDVKSEDTPLQSFSLQYHVVVRAKAPSNALLESTLEHNLKTNTWSSLGEVERNNKYGNTSFCVNDRILKKICHCISRKTDPVTAIL</sequence>
<dbReference type="PIR" id="T20997">
    <property type="entry name" value="T20997"/>
</dbReference>
<dbReference type="UCSC" id="F15H10.7">
    <property type="organism name" value="c. elegans"/>
</dbReference>
<dbReference type="InParanoid" id="Q19486"/>
<dbReference type="STRING" id="6239.F15H10.7.1"/>
<keyword evidence="1" id="KW-1133">Transmembrane helix</keyword>